<dbReference type="Proteomes" id="UP000054985">
    <property type="component" value="Unassembled WGS sequence"/>
</dbReference>
<dbReference type="Proteomes" id="UP000254040">
    <property type="component" value="Unassembled WGS sequence"/>
</dbReference>
<accession>A0A378JYC9</accession>
<organism evidence="2 4">
    <name type="scientific">Legionella moravica</name>
    <dbReference type="NCBI Taxonomy" id="39962"/>
    <lineage>
        <taxon>Bacteria</taxon>
        <taxon>Pseudomonadati</taxon>
        <taxon>Pseudomonadota</taxon>
        <taxon>Gammaproteobacteria</taxon>
        <taxon>Legionellales</taxon>
        <taxon>Legionellaceae</taxon>
        <taxon>Legionella</taxon>
    </lineage>
</organism>
<evidence type="ECO:0000313" key="2">
    <source>
        <dbReference type="EMBL" id="STX62039.1"/>
    </source>
</evidence>
<evidence type="ECO:0000313" key="4">
    <source>
        <dbReference type="Proteomes" id="UP000254040"/>
    </source>
</evidence>
<reference evidence="2 4" key="2">
    <citation type="submission" date="2018-06" db="EMBL/GenBank/DDBJ databases">
        <authorList>
            <consortium name="Pathogen Informatics"/>
            <person name="Doyle S."/>
        </authorList>
    </citation>
    <scope>NUCLEOTIDE SEQUENCE [LARGE SCALE GENOMIC DNA]</scope>
    <source>
        <strain evidence="2 4">NCTC12239</strain>
    </source>
</reference>
<name>A0A378JYC9_9GAMM</name>
<dbReference type="RefSeq" id="WP_028383523.1">
    <property type="nucleotide sequence ID" value="NZ_CAAAJG010000002.1"/>
</dbReference>
<dbReference type="OrthoDB" id="5652764at2"/>
<dbReference type="EMBL" id="LNYN01000014">
    <property type="protein sequence ID" value="KTD35454.1"/>
    <property type="molecule type" value="Genomic_DNA"/>
</dbReference>
<keyword evidence="3" id="KW-1185">Reference proteome</keyword>
<reference evidence="1 3" key="1">
    <citation type="submission" date="2015-11" db="EMBL/GenBank/DDBJ databases">
        <title>Genomic analysis of 38 Legionella species identifies large and diverse effector repertoires.</title>
        <authorList>
            <person name="Burstein D."/>
            <person name="Amaro F."/>
            <person name="Zusman T."/>
            <person name="Lifshitz Z."/>
            <person name="Cohen O."/>
            <person name="Gilbert J.A."/>
            <person name="Pupko T."/>
            <person name="Shuman H.A."/>
            <person name="Segal G."/>
        </authorList>
    </citation>
    <scope>NUCLEOTIDE SEQUENCE [LARGE SCALE GENOMIC DNA]</scope>
    <source>
        <strain evidence="1 3">ATCC 43877</strain>
    </source>
</reference>
<proteinExistence type="predicted"/>
<sequence>MCTKNSSCRCGNLEIAIKQDHEQKLKQVFERYFVVELYNFISDAYKVIELKDEHHYSKRMNHLVQEYLLDNSPNSINVKNERLKLEFMSFYDEHIDDLESAKVTLNNKLAQLTRDVQFLAYQNLSHEDYFIKAMEQVDKSNSMKEKNHKSSKCTGCTIL</sequence>
<dbReference type="EMBL" id="UGOG01000001">
    <property type="protein sequence ID" value="STX62039.1"/>
    <property type="molecule type" value="Genomic_DNA"/>
</dbReference>
<evidence type="ECO:0000313" key="3">
    <source>
        <dbReference type="Proteomes" id="UP000054985"/>
    </source>
</evidence>
<protein>
    <recommendedName>
        <fullName evidence="5">RGS domain-containing protein</fullName>
    </recommendedName>
</protein>
<gene>
    <name evidence="1" type="ORF">Lmor_0901</name>
    <name evidence="2" type="ORF">NCTC12239_00957</name>
</gene>
<evidence type="ECO:0000313" key="1">
    <source>
        <dbReference type="EMBL" id="KTD35454.1"/>
    </source>
</evidence>
<evidence type="ECO:0008006" key="5">
    <source>
        <dbReference type="Google" id="ProtNLM"/>
    </source>
</evidence>
<dbReference type="AlphaFoldDB" id="A0A378JYC9"/>